<evidence type="ECO:0000313" key="5">
    <source>
        <dbReference type="EMBL" id="KAG3183019.1"/>
    </source>
</evidence>
<evidence type="ECO:0000313" key="1">
    <source>
        <dbReference type="EMBL" id="KAG2821631.1"/>
    </source>
</evidence>
<dbReference type="EMBL" id="RCML01001400">
    <property type="protein sequence ID" value="KAG2962883.1"/>
    <property type="molecule type" value="Genomic_DNA"/>
</dbReference>
<sequence>MNYSSAKIIVQRDDDTWIVDAVNLVRQQITIQGVSVNTREWLRWDNRRRAESDGAFKYVIISEHAASRSYAAAIASRSGLVAVIATTATPSATHTAHSSLSSSSPTAWWSHCVRGS</sequence>
<dbReference type="VEuPathDB" id="FungiDB:PC110_g22005"/>
<evidence type="ECO:0000313" key="6">
    <source>
        <dbReference type="EMBL" id="RAW21551.1"/>
    </source>
</evidence>
<evidence type="ECO:0000313" key="3">
    <source>
        <dbReference type="EMBL" id="KAG2884721.1"/>
    </source>
</evidence>
<accession>A0A329RAP2</accession>
<evidence type="ECO:0000313" key="2">
    <source>
        <dbReference type="EMBL" id="KAG2875571.1"/>
    </source>
</evidence>
<dbReference type="EMBL" id="RCMV01005788">
    <property type="protein sequence ID" value="KAG3183019.1"/>
    <property type="molecule type" value="Genomic_DNA"/>
</dbReference>
<dbReference type="Proteomes" id="UP000774804">
    <property type="component" value="Unassembled WGS sequence"/>
</dbReference>
<comment type="caution">
    <text evidence="6">The sequence shown here is derived from an EMBL/GenBank/DDBJ whole genome shotgun (WGS) entry which is preliminary data.</text>
</comment>
<protein>
    <submittedName>
        <fullName evidence="6">Uncharacterized protein</fullName>
    </submittedName>
</protein>
<reference evidence="6 7" key="1">
    <citation type="submission" date="2018-01" db="EMBL/GenBank/DDBJ databases">
        <title>Draft genome of the strawberry crown rot pathogen Phytophthora cactorum.</title>
        <authorList>
            <person name="Armitage A.D."/>
            <person name="Lysoe E."/>
            <person name="Nellist C.F."/>
            <person name="Harrison R.J."/>
            <person name="Brurberg M.B."/>
        </authorList>
    </citation>
    <scope>NUCLEOTIDE SEQUENCE [LARGE SCALE GENOMIC DNA]</scope>
    <source>
        <strain evidence="6 7">10300</strain>
    </source>
</reference>
<dbReference type="Proteomes" id="UP000735874">
    <property type="component" value="Unassembled WGS sequence"/>
</dbReference>
<gene>
    <name evidence="6" type="ORF">PC110_g22005</name>
    <name evidence="1" type="ORF">PC113_g22443</name>
    <name evidence="2" type="ORF">PC115_g23873</name>
    <name evidence="3" type="ORF">PC117_g25759</name>
    <name evidence="4" type="ORF">PC118_g21183</name>
    <name evidence="5" type="ORF">PC129_g25352</name>
</gene>
<reference evidence="1" key="2">
    <citation type="submission" date="2018-10" db="EMBL/GenBank/DDBJ databases">
        <title>Effector identification in a new, highly contiguous assembly of the strawberry crown rot pathogen Phytophthora cactorum.</title>
        <authorList>
            <person name="Armitage A.D."/>
            <person name="Nellist C.F."/>
            <person name="Bates H."/>
            <person name="Vickerstaff R.J."/>
            <person name="Harrison R.J."/>
        </authorList>
    </citation>
    <scope>NUCLEOTIDE SEQUENCE</scope>
    <source>
        <strain evidence="1">15-7</strain>
        <strain evidence="2">4032</strain>
        <strain evidence="3">4040</strain>
        <strain evidence="4">P415</strain>
        <strain evidence="5">P421</strain>
    </source>
</reference>
<dbReference type="Proteomes" id="UP000251314">
    <property type="component" value="Unassembled WGS sequence"/>
</dbReference>
<evidence type="ECO:0000313" key="4">
    <source>
        <dbReference type="EMBL" id="KAG2962883.1"/>
    </source>
</evidence>
<dbReference type="EMBL" id="RCMG01001701">
    <property type="protein sequence ID" value="KAG2821631.1"/>
    <property type="molecule type" value="Genomic_DNA"/>
</dbReference>
<dbReference type="EMBL" id="RCMI01002624">
    <property type="protein sequence ID" value="KAG2875571.1"/>
    <property type="molecule type" value="Genomic_DNA"/>
</dbReference>
<keyword evidence="7" id="KW-1185">Reference proteome</keyword>
<dbReference type="EMBL" id="MJFZ01001692">
    <property type="protein sequence ID" value="RAW21551.1"/>
    <property type="molecule type" value="Genomic_DNA"/>
</dbReference>
<dbReference type="Proteomes" id="UP000697107">
    <property type="component" value="Unassembled WGS sequence"/>
</dbReference>
<proteinExistence type="predicted"/>
<name>A0A329RAP2_9STRA</name>
<dbReference type="Proteomes" id="UP000736787">
    <property type="component" value="Unassembled WGS sequence"/>
</dbReference>
<dbReference type="EMBL" id="RCMK01002104">
    <property type="protein sequence ID" value="KAG2884721.1"/>
    <property type="molecule type" value="Genomic_DNA"/>
</dbReference>
<dbReference type="Proteomes" id="UP000760860">
    <property type="component" value="Unassembled WGS sequence"/>
</dbReference>
<dbReference type="AlphaFoldDB" id="A0A329RAP2"/>
<evidence type="ECO:0000313" key="7">
    <source>
        <dbReference type="Proteomes" id="UP000251314"/>
    </source>
</evidence>
<organism evidence="6 7">
    <name type="scientific">Phytophthora cactorum</name>
    <dbReference type="NCBI Taxonomy" id="29920"/>
    <lineage>
        <taxon>Eukaryota</taxon>
        <taxon>Sar</taxon>
        <taxon>Stramenopiles</taxon>
        <taxon>Oomycota</taxon>
        <taxon>Peronosporomycetes</taxon>
        <taxon>Peronosporales</taxon>
        <taxon>Peronosporaceae</taxon>
        <taxon>Phytophthora</taxon>
    </lineage>
</organism>